<protein>
    <submittedName>
        <fullName evidence="8">FAD-binding oxidoreductase</fullName>
    </submittedName>
</protein>
<sequence>MRMARPSPYARPAADRQGGTAHPFPTVGGGRYGGPRTEWGMTMSVSDRAALERLRSDLHGTIVLEGDPDYDTARQPWNLAVDQRPAAVATPADVADVQAIIAAAREGGYGVTTQPNGHGAGGDLAGVILIRPSRFDEIVVDTEARLLRVGAGVNWGRALERLDGTGLIGLAGSNPEVNVVGLTINGGQSMFSRRYGIPARSIVAVELVDAAGDVRRVTDSDDAELAWALRGGGGLFGVITAIELALYPGDALLGGSLAFPARNAVDVISAAFELGRDVPELGLDVGMMQFPDMPLVPPPLRGQTVATVALVHVGDEATGRSYADRLISVAEPIADTLTVFTIGSLAAVAAEPVDPMPNADFGGAVDTLDAAFAREFVDAFLAGAGHGLMRCSVRTLGGAIADDLGAESSVVGAVHAGGFLNAGVLLMDPSLDPVAALQPMRDLVARHRGDTTVPTFLGLGTTLADAYSAEVVDRLAAVKRRVDPDGIIRSNRPLA</sequence>
<keyword evidence="3" id="KW-0285">Flavoprotein</keyword>
<dbReference type="InterPro" id="IPR036318">
    <property type="entry name" value="FAD-bd_PCMH-like_sf"/>
</dbReference>
<comment type="caution">
    <text evidence="8">The sequence shown here is derived from an EMBL/GenBank/DDBJ whole genome shotgun (WGS) entry which is preliminary data.</text>
</comment>
<dbReference type="AlphaFoldDB" id="A0A5S4V4H9"/>
<dbReference type="Proteomes" id="UP000325243">
    <property type="component" value="Unassembled WGS sequence"/>
</dbReference>
<evidence type="ECO:0000313" key="8">
    <source>
        <dbReference type="EMBL" id="TYL52929.1"/>
    </source>
</evidence>
<dbReference type="GO" id="GO:0016491">
    <property type="term" value="F:oxidoreductase activity"/>
    <property type="evidence" value="ECO:0007669"/>
    <property type="project" value="UniProtKB-KW"/>
</dbReference>
<dbReference type="InterPro" id="IPR016166">
    <property type="entry name" value="FAD-bd_PCMH"/>
</dbReference>
<gene>
    <name evidence="8" type="ORF">FYC51_04140</name>
</gene>
<dbReference type="Gene3D" id="3.30.465.10">
    <property type="match status" value="1"/>
</dbReference>
<evidence type="ECO:0000256" key="1">
    <source>
        <dbReference type="ARBA" id="ARBA00001974"/>
    </source>
</evidence>
<dbReference type="GO" id="GO:0071949">
    <property type="term" value="F:FAD binding"/>
    <property type="evidence" value="ECO:0007669"/>
    <property type="project" value="InterPro"/>
</dbReference>
<accession>A0A5S4V4H9</accession>
<keyword evidence="4" id="KW-0274">FAD</keyword>
<dbReference type="PROSITE" id="PS51387">
    <property type="entry name" value="FAD_PCMH"/>
    <property type="match status" value="1"/>
</dbReference>
<dbReference type="Gene3D" id="3.30.43.10">
    <property type="entry name" value="Uridine Diphospho-n-acetylenolpyruvylglucosamine Reductase, domain 2"/>
    <property type="match status" value="1"/>
</dbReference>
<dbReference type="InterPro" id="IPR006094">
    <property type="entry name" value="Oxid_FAD_bind_N"/>
</dbReference>
<evidence type="ECO:0000259" key="7">
    <source>
        <dbReference type="PROSITE" id="PS51387"/>
    </source>
</evidence>
<evidence type="ECO:0000256" key="2">
    <source>
        <dbReference type="ARBA" id="ARBA00005466"/>
    </source>
</evidence>
<feature type="region of interest" description="Disordered" evidence="6">
    <location>
        <begin position="1"/>
        <end position="36"/>
    </location>
</feature>
<evidence type="ECO:0000256" key="3">
    <source>
        <dbReference type="ARBA" id="ARBA00022630"/>
    </source>
</evidence>
<evidence type="ECO:0000256" key="6">
    <source>
        <dbReference type="SAM" id="MobiDB-lite"/>
    </source>
</evidence>
<dbReference type="SUPFAM" id="SSF56176">
    <property type="entry name" value="FAD-binding/transporter-associated domain-like"/>
    <property type="match status" value="1"/>
</dbReference>
<comment type="similarity">
    <text evidence="2">Belongs to the oxygen-dependent FAD-linked oxidoreductase family.</text>
</comment>
<dbReference type="PANTHER" id="PTHR42973">
    <property type="entry name" value="BINDING OXIDOREDUCTASE, PUTATIVE (AFU_ORTHOLOGUE AFUA_1G17690)-RELATED"/>
    <property type="match status" value="1"/>
</dbReference>
<dbReference type="EMBL" id="VSSB01000001">
    <property type="protein sequence ID" value="TYL52929.1"/>
    <property type="molecule type" value="Genomic_DNA"/>
</dbReference>
<dbReference type="Gene3D" id="3.40.462.20">
    <property type="match status" value="1"/>
</dbReference>
<evidence type="ECO:0000256" key="4">
    <source>
        <dbReference type="ARBA" id="ARBA00022827"/>
    </source>
</evidence>
<keyword evidence="5" id="KW-0560">Oxidoreductase</keyword>
<organism evidence="8 9">
    <name type="scientific">Agromyces mariniharenae</name>
    <dbReference type="NCBI Taxonomy" id="2604423"/>
    <lineage>
        <taxon>Bacteria</taxon>
        <taxon>Bacillati</taxon>
        <taxon>Actinomycetota</taxon>
        <taxon>Actinomycetes</taxon>
        <taxon>Micrococcales</taxon>
        <taxon>Microbacteriaceae</taxon>
        <taxon>Agromyces</taxon>
    </lineage>
</organism>
<evidence type="ECO:0000313" key="9">
    <source>
        <dbReference type="Proteomes" id="UP000325243"/>
    </source>
</evidence>
<keyword evidence="9" id="KW-1185">Reference proteome</keyword>
<dbReference type="InterPro" id="IPR016167">
    <property type="entry name" value="FAD-bd_PCMH_sub1"/>
</dbReference>
<feature type="domain" description="FAD-binding PCMH-type" evidence="7">
    <location>
        <begin position="81"/>
        <end position="249"/>
    </location>
</feature>
<evidence type="ECO:0000256" key="5">
    <source>
        <dbReference type="ARBA" id="ARBA00023002"/>
    </source>
</evidence>
<dbReference type="InterPro" id="IPR050416">
    <property type="entry name" value="FAD-linked_Oxidoreductase"/>
</dbReference>
<name>A0A5S4V4H9_9MICO</name>
<dbReference type="InterPro" id="IPR016169">
    <property type="entry name" value="FAD-bd_PCMH_sub2"/>
</dbReference>
<dbReference type="PANTHER" id="PTHR42973:SF39">
    <property type="entry name" value="FAD-BINDING PCMH-TYPE DOMAIN-CONTAINING PROTEIN"/>
    <property type="match status" value="1"/>
</dbReference>
<proteinExistence type="inferred from homology"/>
<dbReference type="Pfam" id="PF01565">
    <property type="entry name" value="FAD_binding_4"/>
    <property type="match status" value="1"/>
</dbReference>
<comment type="cofactor">
    <cofactor evidence="1">
        <name>FAD</name>
        <dbReference type="ChEBI" id="CHEBI:57692"/>
    </cofactor>
</comment>
<reference evidence="8 9" key="1">
    <citation type="submission" date="2019-08" db="EMBL/GenBank/DDBJ databases">
        <authorList>
            <person name="Hu J."/>
        </authorList>
    </citation>
    <scope>NUCLEOTIDE SEQUENCE [LARGE SCALE GENOMIC DNA]</scope>
    <source>
        <strain evidence="8 9">NEAU-184</strain>
    </source>
</reference>